<comment type="caution">
    <text evidence="3">The sequence shown here is derived from an EMBL/GenBank/DDBJ whole genome shotgun (WGS) entry which is preliminary data.</text>
</comment>
<dbReference type="EMBL" id="BLLF01000739">
    <property type="protein sequence ID" value="GFH14544.1"/>
    <property type="molecule type" value="Genomic_DNA"/>
</dbReference>
<evidence type="ECO:0000256" key="2">
    <source>
        <dbReference type="SAM" id="MobiDB-lite"/>
    </source>
</evidence>
<dbReference type="AlphaFoldDB" id="A0A699Z6N5"/>
<gene>
    <name evidence="3" type="ORF">HaLaN_10621</name>
</gene>
<feature type="non-terminal residue" evidence="3">
    <location>
        <position position="250"/>
    </location>
</feature>
<keyword evidence="4" id="KW-1185">Reference proteome</keyword>
<evidence type="ECO:0000256" key="1">
    <source>
        <dbReference type="SAM" id="Coils"/>
    </source>
</evidence>
<feature type="compositionally biased region" description="Low complexity" evidence="2">
    <location>
        <begin position="37"/>
        <end position="57"/>
    </location>
</feature>
<name>A0A699Z6N5_HAELA</name>
<protein>
    <submittedName>
        <fullName evidence="3">Uncharacterized protein</fullName>
    </submittedName>
</protein>
<sequence>MDEVESKYTHMDERLDVLERQLLEMTRELRAGSASLTGGVTTISTGGAVGVGATTGIAPPPPITADLAPPAPAGTSGSGAGSHGVTPGPLAPSPHTGDPSQLKHSGVTVRGTMASTGAVTHVTPQAPSVAMPGSTSSISKANVMQEGLAAAAVARAKAEEAEEAEERAKQEEEQRVGNPLAQLAAAAKKAVDSAAAGIGSVAKQATSSDDAGDEKTETTAPAPAPAPAAEVSDPELLHQAAKDAAVSAAQ</sequence>
<reference evidence="3 4" key="1">
    <citation type="submission" date="2020-02" db="EMBL/GenBank/DDBJ databases">
        <title>Draft genome sequence of Haematococcus lacustris strain NIES-144.</title>
        <authorList>
            <person name="Morimoto D."/>
            <person name="Nakagawa S."/>
            <person name="Yoshida T."/>
            <person name="Sawayama S."/>
        </authorList>
    </citation>
    <scope>NUCLEOTIDE SEQUENCE [LARGE SCALE GENOMIC DNA]</scope>
    <source>
        <strain evidence="3 4">NIES-144</strain>
    </source>
</reference>
<proteinExistence type="predicted"/>
<feature type="non-terminal residue" evidence="3">
    <location>
        <position position="1"/>
    </location>
</feature>
<dbReference type="Proteomes" id="UP000485058">
    <property type="component" value="Unassembled WGS sequence"/>
</dbReference>
<accession>A0A699Z6N5</accession>
<organism evidence="3 4">
    <name type="scientific">Haematococcus lacustris</name>
    <name type="common">Green alga</name>
    <name type="synonym">Haematococcus pluvialis</name>
    <dbReference type="NCBI Taxonomy" id="44745"/>
    <lineage>
        <taxon>Eukaryota</taxon>
        <taxon>Viridiplantae</taxon>
        <taxon>Chlorophyta</taxon>
        <taxon>core chlorophytes</taxon>
        <taxon>Chlorophyceae</taxon>
        <taxon>CS clade</taxon>
        <taxon>Chlamydomonadales</taxon>
        <taxon>Haematococcaceae</taxon>
        <taxon>Haematococcus</taxon>
    </lineage>
</organism>
<evidence type="ECO:0000313" key="4">
    <source>
        <dbReference type="Proteomes" id="UP000485058"/>
    </source>
</evidence>
<feature type="region of interest" description="Disordered" evidence="2">
    <location>
        <begin position="156"/>
        <end position="177"/>
    </location>
</feature>
<feature type="coiled-coil region" evidence="1">
    <location>
        <begin position="1"/>
        <end position="28"/>
    </location>
</feature>
<keyword evidence="1" id="KW-0175">Coiled coil</keyword>
<feature type="region of interest" description="Disordered" evidence="2">
    <location>
        <begin position="37"/>
        <end position="110"/>
    </location>
</feature>
<evidence type="ECO:0000313" key="3">
    <source>
        <dbReference type="EMBL" id="GFH14544.1"/>
    </source>
</evidence>
<feature type="region of interest" description="Disordered" evidence="2">
    <location>
        <begin position="194"/>
        <end position="250"/>
    </location>
</feature>
<feature type="compositionally biased region" description="Basic and acidic residues" evidence="2">
    <location>
        <begin position="166"/>
        <end position="175"/>
    </location>
</feature>